<dbReference type="OrthoDB" id="9759607at2"/>
<dbReference type="NCBIfam" id="TIGR00254">
    <property type="entry name" value="GGDEF"/>
    <property type="match status" value="1"/>
</dbReference>
<dbReference type="PROSITE" id="PS50883">
    <property type="entry name" value="EAL"/>
    <property type="match status" value="1"/>
</dbReference>
<sequence length="695" mass="79987">MDTSVKTNKIQNLDQTMINALLTSINDLLFIMKVEGDNFLYHYANDQAIKHANLFNRNFIGNAIQDVMPNEIAKKLIESYQITKRSKQALWYNDQLIIEGKKLYFETVLSPILDDDEQCTFIVSVTRDVTLWTEETNEKLENELRYRSLFEHNLDSILMLDSNGYIKQTNLSTYHVLGYRDKELKGRHISSLIDRKDSDELDRVLSSTLLGVSTEIKNTVLVNKNGHYLKSHIKCIPIMLDDEIKGIYLIIRDTTSVNEKENYLFFLSQRDQLTGYYKRDMYTSLMNQTIHDSEILNSGVALLIVNIDRLKIFNESYGYEVGDFIIELVSKRITSIVEKTTDKSCPLIRHSGDEFMIIFETKSKDNIKKLAERIIEGIKVPIKIPTYDEKLIISSTIGISSYPKDGNSSDILLRNAERALLACKENERGSYSFYDKAYSTITQKKLNLENLLRQSLEKDELEIVYQPQISLHDQKLIGLEALLRWKHDKLGYIPPSEFIPIAEQSHLIIDIGNWVFKQVAKQIKVWLDQGFDVKKVAVNLSAKQFYTGEIEQHISECLKIYDIPGELLSVEITESSMVNREQTASILQKLKNLKIKIAVDDFGTGYSSLSYLKDFPVDMLKIDRSFIQSVVQDNRNAAIVTTIISLAHSLGIDVIAEGVETIEQIEFLKKKHCLKAQGYYFSKPVTPREIEQEYY</sequence>
<evidence type="ECO:0000259" key="1">
    <source>
        <dbReference type="PROSITE" id="PS50112"/>
    </source>
</evidence>
<dbReference type="Pfam" id="PF00563">
    <property type="entry name" value="EAL"/>
    <property type="match status" value="1"/>
</dbReference>
<evidence type="ECO:0000313" key="5">
    <source>
        <dbReference type="Proteomes" id="UP000626244"/>
    </source>
</evidence>
<dbReference type="FunFam" id="3.20.20.450:FF:000001">
    <property type="entry name" value="Cyclic di-GMP phosphodiesterase yahA"/>
    <property type="match status" value="1"/>
</dbReference>
<dbReference type="NCBIfam" id="TIGR00229">
    <property type="entry name" value="sensory_box"/>
    <property type="match status" value="1"/>
</dbReference>
<dbReference type="SMART" id="SM00267">
    <property type="entry name" value="GGDEF"/>
    <property type="match status" value="1"/>
</dbReference>
<dbReference type="InterPro" id="IPR035965">
    <property type="entry name" value="PAS-like_dom_sf"/>
</dbReference>
<dbReference type="CDD" id="cd00130">
    <property type="entry name" value="PAS"/>
    <property type="match status" value="1"/>
</dbReference>
<dbReference type="InterPro" id="IPR052155">
    <property type="entry name" value="Biofilm_reg_signaling"/>
</dbReference>
<comment type="caution">
    <text evidence="4">The sequence shown here is derived from an EMBL/GenBank/DDBJ whole genome shotgun (WGS) entry which is preliminary data.</text>
</comment>
<evidence type="ECO:0000259" key="2">
    <source>
        <dbReference type="PROSITE" id="PS50883"/>
    </source>
</evidence>
<dbReference type="AlphaFoldDB" id="A0A8J3AHJ6"/>
<dbReference type="SUPFAM" id="SSF141868">
    <property type="entry name" value="EAL domain-like"/>
    <property type="match status" value="1"/>
</dbReference>
<dbReference type="Gene3D" id="3.30.450.20">
    <property type="entry name" value="PAS domain"/>
    <property type="match status" value="2"/>
</dbReference>
<dbReference type="PANTHER" id="PTHR44757">
    <property type="entry name" value="DIGUANYLATE CYCLASE DGCP"/>
    <property type="match status" value="1"/>
</dbReference>
<feature type="domain" description="EAL" evidence="2">
    <location>
        <begin position="445"/>
        <end position="695"/>
    </location>
</feature>
<feature type="domain" description="GGDEF" evidence="3">
    <location>
        <begin position="298"/>
        <end position="436"/>
    </location>
</feature>
<evidence type="ECO:0000259" key="3">
    <source>
        <dbReference type="PROSITE" id="PS50887"/>
    </source>
</evidence>
<dbReference type="PROSITE" id="PS50112">
    <property type="entry name" value="PAS"/>
    <property type="match status" value="1"/>
</dbReference>
<dbReference type="SMART" id="SM00052">
    <property type="entry name" value="EAL"/>
    <property type="match status" value="1"/>
</dbReference>
<dbReference type="Pfam" id="PF00990">
    <property type="entry name" value="GGDEF"/>
    <property type="match status" value="1"/>
</dbReference>
<dbReference type="InterPro" id="IPR035919">
    <property type="entry name" value="EAL_sf"/>
</dbReference>
<dbReference type="InterPro" id="IPR001633">
    <property type="entry name" value="EAL_dom"/>
</dbReference>
<dbReference type="PROSITE" id="PS50887">
    <property type="entry name" value="GGDEF"/>
    <property type="match status" value="1"/>
</dbReference>
<dbReference type="CDD" id="cd01948">
    <property type="entry name" value="EAL"/>
    <property type="match status" value="1"/>
</dbReference>
<dbReference type="SUPFAM" id="SSF55073">
    <property type="entry name" value="Nucleotide cyclase"/>
    <property type="match status" value="1"/>
</dbReference>
<dbReference type="Gene3D" id="3.30.70.270">
    <property type="match status" value="1"/>
</dbReference>
<name>A0A8J3AHJ6_9BACI</name>
<dbReference type="InterPro" id="IPR000160">
    <property type="entry name" value="GGDEF_dom"/>
</dbReference>
<dbReference type="Gene3D" id="3.20.20.450">
    <property type="entry name" value="EAL domain"/>
    <property type="match status" value="1"/>
</dbReference>
<proteinExistence type="predicted"/>
<accession>A0A8J3AHJ6</accession>
<protein>
    <submittedName>
        <fullName evidence="4">GGDEF domain-containing protein</fullName>
    </submittedName>
</protein>
<keyword evidence="5" id="KW-1185">Reference proteome</keyword>
<dbReference type="InterPro" id="IPR043128">
    <property type="entry name" value="Rev_trsase/Diguanyl_cyclase"/>
</dbReference>
<dbReference type="RefSeq" id="WP_158093258.1">
    <property type="nucleotide sequence ID" value="NZ_BMHB01000001.1"/>
</dbReference>
<gene>
    <name evidence="4" type="ORF">GCM10007380_23710</name>
</gene>
<dbReference type="SUPFAM" id="SSF55785">
    <property type="entry name" value="PYP-like sensor domain (PAS domain)"/>
    <property type="match status" value="2"/>
</dbReference>
<dbReference type="InterPro" id="IPR029787">
    <property type="entry name" value="Nucleotide_cyclase"/>
</dbReference>
<dbReference type="PANTHER" id="PTHR44757:SF2">
    <property type="entry name" value="BIOFILM ARCHITECTURE MAINTENANCE PROTEIN MBAA"/>
    <property type="match status" value="1"/>
</dbReference>
<reference evidence="5" key="1">
    <citation type="journal article" date="2019" name="Int. J. Syst. Evol. Microbiol.">
        <title>The Global Catalogue of Microorganisms (GCM) 10K type strain sequencing project: providing services to taxonomists for standard genome sequencing and annotation.</title>
        <authorList>
            <consortium name="The Broad Institute Genomics Platform"/>
            <consortium name="The Broad Institute Genome Sequencing Center for Infectious Disease"/>
            <person name="Wu L."/>
            <person name="Ma J."/>
        </authorList>
    </citation>
    <scope>NUCLEOTIDE SEQUENCE [LARGE SCALE GENOMIC DNA]</scope>
    <source>
        <strain evidence="5">CGMCC 1.14993</strain>
    </source>
</reference>
<dbReference type="Proteomes" id="UP000626244">
    <property type="component" value="Unassembled WGS sequence"/>
</dbReference>
<dbReference type="EMBL" id="BMHB01000001">
    <property type="protein sequence ID" value="GGI14592.1"/>
    <property type="molecule type" value="Genomic_DNA"/>
</dbReference>
<dbReference type="SMART" id="SM00091">
    <property type="entry name" value="PAS"/>
    <property type="match status" value="2"/>
</dbReference>
<dbReference type="Pfam" id="PF13426">
    <property type="entry name" value="PAS_9"/>
    <property type="match status" value="1"/>
</dbReference>
<evidence type="ECO:0000313" key="4">
    <source>
        <dbReference type="EMBL" id="GGI14592.1"/>
    </source>
</evidence>
<feature type="domain" description="PAS" evidence="1">
    <location>
        <begin position="142"/>
        <end position="212"/>
    </location>
</feature>
<dbReference type="InterPro" id="IPR000014">
    <property type="entry name" value="PAS"/>
</dbReference>
<dbReference type="CDD" id="cd01949">
    <property type="entry name" value="GGDEF"/>
    <property type="match status" value="1"/>
</dbReference>
<organism evidence="4 5">
    <name type="scientific">Gottfriedia solisilvae</name>
    <dbReference type="NCBI Taxonomy" id="1516104"/>
    <lineage>
        <taxon>Bacteria</taxon>
        <taxon>Bacillati</taxon>
        <taxon>Bacillota</taxon>
        <taxon>Bacilli</taxon>
        <taxon>Bacillales</taxon>
        <taxon>Bacillaceae</taxon>
        <taxon>Gottfriedia</taxon>
    </lineage>
</organism>